<accession>A0ABV0KHU7</accession>
<reference evidence="1 2" key="1">
    <citation type="submission" date="2022-04" db="EMBL/GenBank/DDBJ databases">
        <title>Positive selection, recombination, and allopatry shape intraspecific diversity of widespread and dominant cyanobacteria.</title>
        <authorList>
            <person name="Wei J."/>
            <person name="Shu W."/>
            <person name="Hu C."/>
        </authorList>
    </citation>
    <scope>NUCLEOTIDE SEQUENCE [LARGE SCALE GENOMIC DNA]</scope>
    <source>
        <strain evidence="1 2">AS-A4</strain>
    </source>
</reference>
<evidence type="ECO:0008006" key="3">
    <source>
        <dbReference type="Google" id="ProtNLM"/>
    </source>
</evidence>
<dbReference type="RefSeq" id="WP_190448174.1">
    <property type="nucleotide sequence ID" value="NZ_JAMPLM010000007.1"/>
</dbReference>
<protein>
    <recommendedName>
        <fullName evidence="3">AMIN domain-containing protein</fullName>
    </recommendedName>
</protein>
<comment type="caution">
    <text evidence="1">The sequence shown here is derived from an EMBL/GenBank/DDBJ whole genome shotgun (WGS) entry which is preliminary data.</text>
</comment>
<organism evidence="1 2">
    <name type="scientific">Stenomitos frigidus AS-A4</name>
    <dbReference type="NCBI Taxonomy" id="2933935"/>
    <lineage>
        <taxon>Bacteria</taxon>
        <taxon>Bacillati</taxon>
        <taxon>Cyanobacteriota</taxon>
        <taxon>Cyanophyceae</taxon>
        <taxon>Leptolyngbyales</taxon>
        <taxon>Leptolyngbyaceae</taxon>
        <taxon>Stenomitos</taxon>
    </lineage>
</organism>
<proteinExistence type="predicted"/>
<evidence type="ECO:0000313" key="1">
    <source>
        <dbReference type="EMBL" id="MEP1058823.1"/>
    </source>
</evidence>
<dbReference type="Proteomes" id="UP001476950">
    <property type="component" value="Unassembled WGS sequence"/>
</dbReference>
<sequence>MLIFAAIATPLADRAMAQVRPSAPVVNPPLPSEQQPPIATLTPNNGTVGVKLINKTGAQIVYQVIGDTQLRVLSGRSEIMLQSLPTPVNLSFYRRDRGFLLVSPQVPAAATNTIELTLTETTDFATDKTALTIEPDGEVYLN</sequence>
<name>A0ABV0KHU7_9CYAN</name>
<keyword evidence="2" id="KW-1185">Reference proteome</keyword>
<gene>
    <name evidence="1" type="ORF">NDI38_10280</name>
</gene>
<dbReference type="EMBL" id="JAMPLM010000007">
    <property type="protein sequence ID" value="MEP1058823.1"/>
    <property type="molecule type" value="Genomic_DNA"/>
</dbReference>
<evidence type="ECO:0000313" key="2">
    <source>
        <dbReference type="Proteomes" id="UP001476950"/>
    </source>
</evidence>